<keyword evidence="1" id="KW-0472">Membrane</keyword>
<dbReference type="Proteomes" id="UP000019753">
    <property type="component" value="Unassembled WGS sequence"/>
</dbReference>
<comment type="caution">
    <text evidence="2">The sequence shown here is derived from an EMBL/GenBank/DDBJ whole genome shotgun (WGS) entry which is preliminary data.</text>
</comment>
<name>A0A021VU25_9CELL</name>
<reference evidence="2 3" key="1">
    <citation type="submission" date="2014-01" db="EMBL/GenBank/DDBJ databases">
        <title>Actinotalea ferrariae CF5-4.</title>
        <authorList>
            <person name="Chen F."/>
            <person name="Li Y."/>
            <person name="Wang G."/>
        </authorList>
    </citation>
    <scope>NUCLEOTIDE SEQUENCE [LARGE SCALE GENOMIC DNA]</scope>
    <source>
        <strain evidence="2 3">CF5-4</strain>
    </source>
</reference>
<keyword evidence="1" id="KW-1133">Transmembrane helix</keyword>
<dbReference type="RefSeq" id="WP_034222638.1">
    <property type="nucleotide sequence ID" value="NZ_AXCW01000022.1"/>
</dbReference>
<keyword evidence="1" id="KW-0812">Transmembrane</keyword>
<organism evidence="2 3">
    <name type="scientific">Actinotalea ferrariae CF5-4</name>
    <dbReference type="NCBI Taxonomy" id="948458"/>
    <lineage>
        <taxon>Bacteria</taxon>
        <taxon>Bacillati</taxon>
        <taxon>Actinomycetota</taxon>
        <taxon>Actinomycetes</taxon>
        <taxon>Micrococcales</taxon>
        <taxon>Cellulomonadaceae</taxon>
        <taxon>Actinotalea</taxon>
    </lineage>
</organism>
<dbReference type="EMBL" id="AXCW01000022">
    <property type="protein sequence ID" value="EYR64656.1"/>
    <property type="molecule type" value="Genomic_DNA"/>
</dbReference>
<accession>A0A021VU25</accession>
<gene>
    <name evidence="2" type="ORF">N866_07020</name>
</gene>
<keyword evidence="3" id="KW-1185">Reference proteome</keyword>
<protein>
    <submittedName>
        <fullName evidence="2">Uncharacterized protein</fullName>
    </submittedName>
</protein>
<feature type="transmembrane region" description="Helical" evidence="1">
    <location>
        <begin position="91"/>
        <end position="116"/>
    </location>
</feature>
<evidence type="ECO:0000313" key="3">
    <source>
        <dbReference type="Proteomes" id="UP000019753"/>
    </source>
</evidence>
<sequence length="162" mass="17308">MSSHPHAQMRLTADGVEPAIYACAVCQPELLWRKDQHLCVLCGKPSCDGRHRVPTLQVVQMVGPETKPAAEPSWWAEEREAAHQRAGGLRWLLVVVLALVVLTFASLIAATIAAAPASALPAAHTPRGAGAVVGELVAWIALAGGFVLAGVAMARRDRERRR</sequence>
<dbReference type="AlphaFoldDB" id="A0A021VU25"/>
<evidence type="ECO:0000313" key="2">
    <source>
        <dbReference type="EMBL" id="EYR64656.1"/>
    </source>
</evidence>
<feature type="transmembrane region" description="Helical" evidence="1">
    <location>
        <begin position="136"/>
        <end position="154"/>
    </location>
</feature>
<evidence type="ECO:0000256" key="1">
    <source>
        <dbReference type="SAM" id="Phobius"/>
    </source>
</evidence>
<proteinExistence type="predicted"/>